<evidence type="ECO:0000313" key="3">
    <source>
        <dbReference type="Proteomes" id="UP001648503"/>
    </source>
</evidence>
<dbReference type="PANTHER" id="PTHR45824">
    <property type="entry name" value="GH16843P"/>
    <property type="match status" value="1"/>
</dbReference>
<dbReference type="Proteomes" id="UP001648503">
    <property type="component" value="Unassembled WGS sequence"/>
</dbReference>
<dbReference type="SUPFAM" id="SSF52087">
    <property type="entry name" value="CRAL/TRIO domain"/>
    <property type="match status" value="1"/>
</dbReference>
<dbReference type="Pfam" id="PF00650">
    <property type="entry name" value="CRAL_TRIO"/>
    <property type="match status" value="1"/>
</dbReference>
<dbReference type="EMBL" id="JAFCIX010000086">
    <property type="protein sequence ID" value="KAH6599011.1"/>
    <property type="molecule type" value="Genomic_DNA"/>
</dbReference>
<reference evidence="2 3" key="1">
    <citation type="submission" date="2021-02" db="EMBL/GenBank/DDBJ databases">
        <title>Variation within the Batrachochytrium salamandrivorans European outbreak.</title>
        <authorList>
            <person name="Kelly M."/>
            <person name="Pasmans F."/>
            <person name="Shea T.P."/>
            <person name="Munoz J.F."/>
            <person name="Carranza S."/>
            <person name="Cuomo C.A."/>
            <person name="Martel A."/>
        </authorList>
    </citation>
    <scope>NUCLEOTIDE SEQUENCE [LARGE SCALE GENOMIC DNA]</scope>
    <source>
        <strain evidence="2 3">AMFP18/2</strain>
    </source>
</reference>
<dbReference type="PROSITE" id="PS50191">
    <property type="entry name" value="CRAL_TRIO"/>
    <property type="match status" value="1"/>
</dbReference>
<dbReference type="InterPro" id="IPR001251">
    <property type="entry name" value="CRAL-TRIO_dom"/>
</dbReference>
<gene>
    <name evidence="2" type="ORF">BASA50_003331</name>
</gene>
<dbReference type="InterPro" id="IPR052578">
    <property type="entry name" value="PI_Transfer_CRAL-TRIO"/>
</dbReference>
<accession>A0ABQ8FIW2</accession>
<organism evidence="2 3">
    <name type="scientific">Batrachochytrium salamandrivorans</name>
    <dbReference type="NCBI Taxonomy" id="1357716"/>
    <lineage>
        <taxon>Eukaryota</taxon>
        <taxon>Fungi</taxon>
        <taxon>Fungi incertae sedis</taxon>
        <taxon>Chytridiomycota</taxon>
        <taxon>Chytridiomycota incertae sedis</taxon>
        <taxon>Chytridiomycetes</taxon>
        <taxon>Rhizophydiales</taxon>
        <taxon>Rhizophydiales incertae sedis</taxon>
        <taxon>Batrachochytrium</taxon>
    </lineage>
</organism>
<dbReference type="SUPFAM" id="SSF46938">
    <property type="entry name" value="CRAL/TRIO N-terminal domain"/>
    <property type="match status" value="1"/>
</dbReference>
<name>A0ABQ8FIW2_9FUNG</name>
<comment type="caution">
    <text evidence="2">The sequence shown here is derived from an EMBL/GenBank/DDBJ whole genome shotgun (WGS) entry which is preliminary data.</text>
</comment>
<dbReference type="Gene3D" id="3.40.525.10">
    <property type="entry name" value="CRAL-TRIO lipid binding domain"/>
    <property type="match status" value="1"/>
</dbReference>
<sequence>MAAPDDQLTLDDDTSQPFINIKDEFKSPSGPTHIPLLTPPKSFVPPTIPPLSPLHSDILAEFRSYVDAGLAIPASFEPKSACYDRAVAYCTTPCLRRYLTSHKWVLDSAKRGLHDTLLWREEYRPDAITAEEVTSEAMAGNAYINGLDKEGRPILYIRKRGKLGNPELNIRLIIHILENAIRIMPEGVERVSMILDFTNYTRANSPPVSISRTMMRFIISHYPDRMGVAFFVNTPWVFGLLWNVIGHFLDPSTTANIHFVKHNHDKPLVDDTMETSISATPKPIMEAKVNGSTPSLPTTTSSWSLFPFGKSSPNLTTENVTSTDGLRITSVISEDVLELGYGGTYNYVYNHIKYNEEFDKRMGR</sequence>
<feature type="domain" description="CRAL-TRIO" evidence="1">
    <location>
        <begin position="131"/>
        <end position="297"/>
    </location>
</feature>
<dbReference type="SMART" id="SM00516">
    <property type="entry name" value="SEC14"/>
    <property type="match status" value="1"/>
</dbReference>
<dbReference type="InterPro" id="IPR036865">
    <property type="entry name" value="CRAL-TRIO_dom_sf"/>
</dbReference>
<keyword evidence="3" id="KW-1185">Reference proteome</keyword>
<evidence type="ECO:0000259" key="1">
    <source>
        <dbReference type="PROSITE" id="PS50191"/>
    </source>
</evidence>
<proteinExistence type="predicted"/>
<dbReference type="InterPro" id="IPR036273">
    <property type="entry name" value="CRAL/TRIO_N_dom_sf"/>
</dbReference>
<dbReference type="CDD" id="cd00170">
    <property type="entry name" value="SEC14"/>
    <property type="match status" value="1"/>
</dbReference>
<protein>
    <recommendedName>
        <fullName evidence="1">CRAL-TRIO domain-containing protein</fullName>
    </recommendedName>
</protein>
<dbReference type="PANTHER" id="PTHR45824:SF29">
    <property type="entry name" value="GH16843P"/>
    <property type="match status" value="1"/>
</dbReference>
<evidence type="ECO:0000313" key="2">
    <source>
        <dbReference type="EMBL" id="KAH6599011.1"/>
    </source>
</evidence>